<dbReference type="Gene3D" id="3.40.50.1000">
    <property type="entry name" value="HAD superfamily/HAD-like"/>
    <property type="match status" value="1"/>
</dbReference>
<accession>A0ABX2ZX74</accession>
<dbReference type="Proteomes" id="UP000094329">
    <property type="component" value="Unassembled WGS sequence"/>
</dbReference>
<organism evidence="1 2">
    <name type="scientific">Piscirickettsia litoralis</name>
    <dbReference type="NCBI Taxonomy" id="1891921"/>
    <lineage>
        <taxon>Bacteria</taxon>
        <taxon>Pseudomonadati</taxon>
        <taxon>Pseudomonadota</taxon>
        <taxon>Gammaproteobacteria</taxon>
        <taxon>Thiotrichales</taxon>
        <taxon>Piscirickettsiaceae</taxon>
        <taxon>Piscirickettsia</taxon>
    </lineage>
</organism>
<sequence>MSKHILFDLGGVIEKIYPSRVVKSFDGLGMDKPENLFTIYGQSEICNKFETGSIEEKEFIESVRGVFNIDASDDEIIAAWNSNQGGVSSETFNTLVDLKKNDFSLSVLSNTNPTHFKLIQNQFFRNHGVHMNYMFDNIILSYEVGLRKPEGEIFSLAKETIADKDDKILFIDDLKDNCVSAEACNMSVMPHVTNEELIADKVIQHAHAVSF</sequence>
<dbReference type="PANTHER" id="PTHR43611:SF3">
    <property type="entry name" value="FLAVIN MONONUCLEOTIDE HYDROLASE 1, CHLOROPLATIC"/>
    <property type="match status" value="1"/>
</dbReference>
<dbReference type="InterPro" id="IPR006439">
    <property type="entry name" value="HAD-SF_hydro_IA"/>
</dbReference>
<dbReference type="SFLD" id="SFLDG01129">
    <property type="entry name" value="C1.5:_HAD__Beta-PGM__Phosphata"/>
    <property type="match status" value="1"/>
</dbReference>
<comment type="caution">
    <text evidence="1">The sequence shown here is derived from an EMBL/GenBank/DDBJ whole genome shotgun (WGS) entry which is preliminary data.</text>
</comment>
<protein>
    <recommendedName>
        <fullName evidence="3">Haloacid dehalogenase</fullName>
    </recommendedName>
</protein>
<dbReference type="CDD" id="cd02603">
    <property type="entry name" value="HAD_sEH-N_like"/>
    <property type="match status" value="1"/>
</dbReference>
<evidence type="ECO:0008006" key="3">
    <source>
        <dbReference type="Google" id="ProtNLM"/>
    </source>
</evidence>
<dbReference type="SUPFAM" id="SSF56784">
    <property type="entry name" value="HAD-like"/>
    <property type="match status" value="1"/>
</dbReference>
<dbReference type="SFLD" id="SFLDS00003">
    <property type="entry name" value="Haloacid_Dehalogenase"/>
    <property type="match status" value="1"/>
</dbReference>
<dbReference type="PANTHER" id="PTHR43611">
    <property type="entry name" value="ALPHA-D-GLUCOSE 1-PHOSPHATE PHOSPHATASE"/>
    <property type="match status" value="1"/>
</dbReference>
<evidence type="ECO:0000313" key="2">
    <source>
        <dbReference type="Proteomes" id="UP000094329"/>
    </source>
</evidence>
<dbReference type="InterPro" id="IPR036412">
    <property type="entry name" value="HAD-like_sf"/>
</dbReference>
<evidence type="ECO:0000313" key="1">
    <source>
        <dbReference type="EMBL" id="ODN41209.1"/>
    </source>
</evidence>
<dbReference type="InterPro" id="IPR023198">
    <property type="entry name" value="PGP-like_dom2"/>
</dbReference>
<reference evidence="1 2" key="1">
    <citation type="submission" date="2016-08" db="EMBL/GenBank/DDBJ databases">
        <title>Draft genome sequence of Candidatus Piscirickettsia litoralis, from seawater.</title>
        <authorList>
            <person name="Wan X."/>
            <person name="Lee A.J."/>
            <person name="Hou S."/>
            <person name="Donachie S.P."/>
        </authorList>
    </citation>
    <scope>NUCLEOTIDE SEQUENCE [LARGE SCALE GENOMIC DNA]</scope>
    <source>
        <strain evidence="1 2">Y2</strain>
    </source>
</reference>
<dbReference type="Gene3D" id="1.10.150.240">
    <property type="entry name" value="Putative phosphatase, domain 2"/>
    <property type="match status" value="1"/>
</dbReference>
<gene>
    <name evidence="1" type="ORF">BGC07_17500</name>
</gene>
<name>A0ABX2ZX74_9GAMM</name>
<proteinExistence type="predicted"/>
<dbReference type="Pfam" id="PF00702">
    <property type="entry name" value="Hydrolase"/>
    <property type="match status" value="1"/>
</dbReference>
<dbReference type="InterPro" id="IPR023214">
    <property type="entry name" value="HAD_sf"/>
</dbReference>
<keyword evidence="2" id="KW-1185">Reference proteome</keyword>
<dbReference type="PRINTS" id="PR00413">
    <property type="entry name" value="HADHALOGNASE"/>
</dbReference>
<dbReference type="EMBL" id="MDTU01000005">
    <property type="protein sequence ID" value="ODN41209.1"/>
    <property type="molecule type" value="Genomic_DNA"/>
</dbReference>